<gene>
    <name evidence="2" type="ORF">D1115_22320</name>
</gene>
<sequence length="79" mass="8714">MKLLVRNLARETTEQDLRALFSNYGKVELCTLVLDQETGLSKGFGFVIMPDEAEAICALDALNLSNVAKSKIRVKVAQD</sequence>
<dbReference type="InterPro" id="IPR050441">
    <property type="entry name" value="RBM"/>
</dbReference>
<dbReference type="SUPFAM" id="SSF54928">
    <property type="entry name" value="RNA-binding domain, RBD"/>
    <property type="match status" value="1"/>
</dbReference>
<protein>
    <submittedName>
        <fullName evidence="2">RNA-binding protein</fullName>
    </submittedName>
</protein>
<dbReference type="SMART" id="SM00360">
    <property type="entry name" value="RRM"/>
    <property type="match status" value="1"/>
</dbReference>
<dbReference type="EMBL" id="CP032094">
    <property type="protein sequence ID" value="AXY03581.1"/>
    <property type="molecule type" value="Genomic_DNA"/>
</dbReference>
<dbReference type="PROSITE" id="PS50102">
    <property type="entry name" value="RRM"/>
    <property type="match status" value="1"/>
</dbReference>
<proteinExistence type="predicted"/>
<dbReference type="InterPro" id="IPR012677">
    <property type="entry name" value="Nucleotide-bd_a/b_plait_sf"/>
</dbReference>
<organism evidence="2 3">
    <name type="scientific">Vibrio alfacsensis</name>
    <dbReference type="NCBI Taxonomy" id="1074311"/>
    <lineage>
        <taxon>Bacteria</taxon>
        <taxon>Pseudomonadati</taxon>
        <taxon>Pseudomonadota</taxon>
        <taxon>Gammaproteobacteria</taxon>
        <taxon>Vibrionales</taxon>
        <taxon>Vibrionaceae</taxon>
        <taxon>Vibrio</taxon>
    </lineage>
</organism>
<dbReference type="InterPro" id="IPR035979">
    <property type="entry name" value="RBD_domain_sf"/>
</dbReference>
<feature type="domain" description="RRM" evidence="1">
    <location>
        <begin position="1"/>
        <end position="79"/>
    </location>
</feature>
<reference evidence="2 3" key="1">
    <citation type="submission" date="2018-08" db="EMBL/GenBank/DDBJ databases">
        <title>Genomic taxonomy of the Vibrionaceae family.</title>
        <authorList>
            <person name="Gomez-Gil B."/>
            <person name="Tanaka M."/>
            <person name="Sawabe T."/>
            <person name="Enciso-Ibarra K."/>
        </authorList>
    </citation>
    <scope>NUCLEOTIDE SEQUENCE [LARGE SCALE GENOMIC DNA]</scope>
    <source>
        <strain evidence="2 3">CAIM 1831</strain>
    </source>
</reference>
<dbReference type="RefSeq" id="WP_128813466.1">
    <property type="nucleotide sequence ID" value="NZ_AP019850.1"/>
</dbReference>
<dbReference type="PANTHER" id="PTHR48034">
    <property type="entry name" value="TRANSFORMER-2 SEX-DETERMINING PROTEIN-RELATED"/>
    <property type="match status" value="1"/>
</dbReference>
<evidence type="ECO:0000313" key="2">
    <source>
        <dbReference type="EMBL" id="AXY03581.1"/>
    </source>
</evidence>
<evidence type="ECO:0000313" key="3">
    <source>
        <dbReference type="Proteomes" id="UP000262832"/>
    </source>
</evidence>
<dbReference type="Gene3D" id="3.30.70.330">
    <property type="match status" value="1"/>
</dbReference>
<keyword evidence="3" id="KW-1185">Reference proteome</keyword>
<dbReference type="Pfam" id="PF00076">
    <property type="entry name" value="RRM_1"/>
    <property type="match status" value="1"/>
</dbReference>
<name>A0ABM6Z0E0_9VIBR</name>
<dbReference type="InterPro" id="IPR000504">
    <property type="entry name" value="RRM_dom"/>
</dbReference>
<dbReference type="Proteomes" id="UP000262832">
    <property type="component" value="Chromosome II"/>
</dbReference>
<evidence type="ECO:0000259" key="1">
    <source>
        <dbReference type="PROSITE" id="PS50102"/>
    </source>
</evidence>
<accession>A0ABM6Z0E0</accession>